<dbReference type="AlphaFoldDB" id="A0A6G1I3Z9"/>
<keyword evidence="2" id="KW-1185">Reference proteome</keyword>
<name>A0A6G1I3Z9_9PEZI</name>
<reference evidence="1" key="1">
    <citation type="journal article" date="2020" name="Stud. Mycol.">
        <title>101 Dothideomycetes genomes: a test case for predicting lifestyles and emergence of pathogens.</title>
        <authorList>
            <person name="Haridas S."/>
            <person name="Albert R."/>
            <person name="Binder M."/>
            <person name="Bloem J."/>
            <person name="Labutti K."/>
            <person name="Salamov A."/>
            <person name="Andreopoulos B."/>
            <person name="Baker S."/>
            <person name="Barry K."/>
            <person name="Bills G."/>
            <person name="Bluhm B."/>
            <person name="Cannon C."/>
            <person name="Castanera R."/>
            <person name="Culley D."/>
            <person name="Daum C."/>
            <person name="Ezra D."/>
            <person name="Gonzalez J."/>
            <person name="Henrissat B."/>
            <person name="Kuo A."/>
            <person name="Liang C."/>
            <person name="Lipzen A."/>
            <person name="Lutzoni F."/>
            <person name="Magnuson J."/>
            <person name="Mondo S."/>
            <person name="Nolan M."/>
            <person name="Ohm R."/>
            <person name="Pangilinan J."/>
            <person name="Park H.-J."/>
            <person name="Ramirez L."/>
            <person name="Alfaro M."/>
            <person name="Sun H."/>
            <person name="Tritt A."/>
            <person name="Yoshinaga Y."/>
            <person name="Zwiers L.-H."/>
            <person name="Turgeon B."/>
            <person name="Goodwin S."/>
            <person name="Spatafora J."/>
            <person name="Crous P."/>
            <person name="Grigoriev I."/>
        </authorList>
    </citation>
    <scope>NUCLEOTIDE SEQUENCE</scope>
    <source>
        <strain evidence="1">CBS 262.69</strain>
    </source>
</reference>
<organism evidence="1 2">
    <name type="scientific">Trichodelitschia bisporula</name>
    <dbReference type="NCBI Taxonomy" id="703511"/>
    <lineage>
        <taxon>Eukaryota</taxon>
        <taxon>Fungi</taxon>
        <taxon>Dikarya</taxon>
        <taxon>Ascomycota</taxon>
        <taxon>Pezizomycotina</taxon>
        <taxon>Dothideomycetes</taxon>
        <taxon>Dothideomycetes incertae sedis</taxon>
        <taxon>Phaeotrichales</taxon>
        <taxon>Phaeotrichaceae</taxon>
        <taxon>Trichodelitschia</taxon>
    </lineage>
</organism>
<proteinExistence type="predicted"/>
<dbReference type="EMBL" id="ML996690">
    <property type="protein sequence ID" value="KAF2402777.1"/>
    <property type="molecule type" value="Genomic_DNA"/>
</dbReference>
<sequence>MVTGYEPRCRHKAQVPLQAHAGRAYDLVMAVLNNFFLCACRGRMSGPLQMGEELLLGTGGLGCSCLTADAWGEALTLPLLFFSSENQSLILFALKYGFVTGPTVVGPAGLDPALRSVVFIVEFRNLCDCDGRGGMASDRRLRGRIWCSAVILA</sequence>
<evidence type="ECO:0000313" key="2">
    <source>
        <dbReference type="Proteomes" id="UP000799640"/>
    </source>
</evidence>
<protein>
    <submittedName>
        <fullName evidence="1">Uncharacterized protein</fullName>
    </submittedName>
</protein>
<evidence type="ECO:0000313" key="1">
    <source>
        <dbReference type="EMBL" id="KAF2402777.1"/>
    </source>
</evidence>
<accession>A0A6G1I3Z9</accession>
<gene>
    <name evidence="1" type="ORF">EJ06DRAFT_308927</name>
</gene>
<dbReference type="Proteomes" id="UP000799640">
    <property type="component" value="Unassembled WGS sequence"/>
</dbReference>